<dbReference type="Proteomes" id="UP001596060">
    <property type="component" value="Unassembled WGS sequence"/>
</dbReference>
<dbReference type="RefSeq" id="WP_156449975.1">
    <property type="nucleotide sequence ID" value="NZ_JBHSLU010000017.1"/>
</dbReference>
<sequence>MTQPVETQQAYPYEAVMDLVRACRADDQIARIEQSTPHRRTLVRRHVIAVSERYGIDPKRLSHVTALMIENKDLAPAFA</sequence>
<accession>A0ABW0NYD2</accession>
<evidence type="ECO:0000313" key="2">
    <source>
        <dbReference type="Proteomes" id="UP001596060"/>
    </source>
</evidence>
<organism evidence="1 2">
    <name type="scientific">Bosea massiliensis</name>
    <dbReference type="NCBI Taxonomy" id="151419"/>
    <lineage>
        <taxon>Bacteria</taxon>
        <taxon>Pseudomonadati</taxon>
        <taxon>Pseudomonadota</taxon>
        <taxon>Alphaproteobacteria</taxon>
        <taxon>Hyphomicrobiales</taxon>
        <taxon>Boseaceae</taxon>
        <taxon>Bosea</taxon>
    </lineage>
</organism>
<proteinExistence type="predicted"/>
<protein>
    <submittedName>
        <fullName evidence="1">Uncharacterized protein</fullName>
    </submittedName>
</protein>
<evidence type="ECO:0000313" key="1">
    <source>
        <dbReference type="EMBL" id="MFC5505520.1"/>
    </source>
</evidence>
<name>A0ABW0NYD2_9HYPH</name>
<reference evidence="2" key="1">
    <citation type="journal article" date="2019" name="Int. J. Syst. Evol. Microbiol.">
        <title>The Global Catalogue of Microorganisms (GCM) 10K type strain sequencing project: providing services to taxonomists for standard genome sequencing and annotation.</title>
        <authorList>
            <consortium name="The Broad Institute Genomics Platform"/>
            <consortium name="The Broad Institute Genome Sequencing Center for Infectious Disease"/>
            <person name="Wu L."/>
            <person name="Ma J."/>
        </authorList>
    </citation>
    <scope>NUCLEOTIDE SEQUENCE [LARGE SCALE GENOMIC DNA]</scope>
    <source>
        <strain evidence="2">CCUG 43117</strain>
    </source>
</reference>
<dbReference type="EMBL" id="JBHSLU010000017">
    <property type="protein sequence ID" value="MFC5505520.1"/>
    <property type="molecule type" value="Genomic_DNA"/>
</dbReference>
<comment type="caution">
    <text evidence="1">The sequence shown here is derived from an EMBL/GenBank/DDBJ whole genome shotgun (WGS) entry which is preliminary data.</text>
</comment>
<keyword evidence="2" id="KW-1185">Reference proteome</keyword>
<gene>
    <name evidence="1" type="ORF">ACFPN9_09645</name>
</gene>